<dbReference type="Ensembl" id="ENSSSCT00015093488.1">
    <property type="protein sequence ID" value="ENSSSCP00015038287.1"/>
    <property type="gene ID" value="ENSSSCG00015069811.1"/>
</dbReference>
<sequence length="103" mass="11755">DDVDSSVCHRTGDVNWCSHYRRQCGGSSQERKIELPCDPAVPLLGVCPDKTIILKDTCTFMFIAALFTIAKAWKQPKCPLTDQRIKKMWYIPMGCYSGRKKKK</sequence>
<protein>
    <submittedName>
        <fullName evidence="1">Uncharacterized protein</fullName>
    </submittedName>
</protein>
<proteinExistence type="predicted"/>
<dbReference type="Ensembl" id="ENSSSCT00025045607.1">
    <property type="protein sequence ID" value="ENSSSCP00025019449.1"/>
    <property type="gene ID" value="ENSSSCG00025033518.1"/>
</dbReference>
<evidence type="ECO:0000313" key="2">
    <source>
        <dbReference type="Proteomes" id="UP000694725"/>
    </source>
</evidence>
<accession>A0A8D1Z363</accession>
<dbReference type="Proteomes" id="UP000694722">
    <property type="component" value="Unplaced"/>
</dbReference>
<evidence type="ECO:0000313" key="1">
    <source>
        <dbReference type="Ensembl" id="ENSSSCP00065028332.1"/>
    </source>
</evidence>
<dbReference type="Ensembl" id="ENSSSCT00040071036.1">
    <property type="protein sequence ID" value="ENSSSCP00040030276.1"/>
    <property type="gene ID" value="ENSSSCG00040052596.1"/>
</dbReference>
<dbReference type="Proteomes" id="UP000694725">
    <property type="component" value="Unplaced"/>
</dbReference>
<name>A0A8D1Z363_PIG</name>
<dbReference type="AlphaFoldDB" id="A0A8D1Z363"/>
<organism evidence="1 2">
    <name type="scientific">Sus scrofa</name>
    <name type="common">Pig</name>
    <dbReference type="NCBI Taxonomy" id="9823"/>
    <lineage>
        <taxon>Eukaryota</taxon>
        <taxon>Metazoa</taxon>
        <taxon>Chordata</taxon>
        <taxon>Craniata</taxon>
        <taxon>Vertebrata</taxon>
        <taxon>Euteleostomi</taxon>
        <taxon>Mammalia</taxon>
        <taxon>Eutheria</taxon>
        <taxon>Laurasiatheria</taxon>
        <taxon>Artiodactyla</taxon>
        <taxon>Suina</taxon>
        <taxon>Suidae</taxon>
        <taxon>Sus</taxon>
    </lineage>
</organism>
<dbReference type="Proteomes" id="UP000694726">
    <property type="component" value="Unplaced"/>
</dbReference>
<reference evidence="1" key="1">
    <citation type="submission" date="2025-05" db="UniProtKB">
        <authorList>
            <consortium name="Ensembl"/>
        </authorList>
    </citation>
    <scope>IDENTIFICATION</scope>
</reference>
<dbReference type="Proteomes" id="UP000694727">
    <property type="component" value="Unplaced"/>
</dbReference>
<dbReference type="Ensembl" id="ENSSSCT00065065408.1">
    <property type="protein sequence ID" value="ENSSSCP00065028332.1"/>
    <property type="gene ID" value="ENSSSCG00065047824.1"/>
</dbReference>